<dbReference type="PANTHER" id="PTHR22762">
    <property type="entry name" value="ALPHA-GLUCOSIDASE"/>
    <property type="match status" value="1"/>
</dbReference>
<reference evidence="8" key="2">
    <citation type="submission" date="2022-09" db="EMBL/GenBank/DDBJ databases">
        <authorList>
            <person name="Sun Q."/>
            <person name="Ohkuma M."/>
        </authorList>
    </citation>
    <scope>NUCLEOTIDE SEQUENCE</scope>
    <source>
        <strain evidence="8">JCM 13583</strain>
    </source>
</reference>
<evidence type="ECO:0000256" key="3">
    <source>
        <dbReference type="ARBA" id="ARBA00023295"/>
    </source>
</evidence>
<comment type="caution">
    <text evidence="8">The sequence shown here is derived from an EMBL/GenBank/DDBJ whole genome shotgun (WGS) entry which is preliminary data.</text>
</comment>
<dbReference type="EMBL" id="BMNY01000002">
    <property type="protein sequence ID" value="GGM77046.1"/>
    <property type="molecule type" value="Genomic_DNA"/>
</dbReference>
<evidence type="ECO:0000256" key="2">
    <source>
        <dbReference type="ARBA" id="ARBA00022801"/>
    </source>
</evidence>
<accession>A0AA37BTA4</accession>
<dbReference type="CDD" id="cd06604">
    <property type="entry name" value="GH31_glucosidase_II_MalA"/>
    <property type="match status" value="1"/>
</dbReference>
<dbReference type="Gene3D" id="2.60.40.1760">
    <property type="entry name" value="glycosyl hydrolase (family 31)"/>
    <property type="match status" value="1"/>
</dbReference>
<dbReference type="Pfam" id="PF01055">
    <property type="entry name" value="Glyco_hydro_31_2nd"/>
    <property type="match status" value="1"/>
</dbReference>
<dbReference type="Gene3D" id="3.20.20.80">
    <property type="entry name" value="Glycosidases"/>
    <property type="match status" value="2"/>
</dbReference>
<comment type="similarity">
    <text evidence="1 4">Belongs to the glycosyl hydrolase 31 family.</text>
</comment>
<dbReference type="PANTHER" id="PTHR22762:SF120">
    <property type="entry name" value="HETEROGLYCAN GLUCOSIDASE 1"/>
    <property type="match status" value="1"/>
</dbReference>
<dbReference type="SUPFAM" id="SSF74650">
    <property type="entry name" value="Galactose mutarotase-like"/>
    <property type="match status" value="1"/>
</dbReference>
<feature type="domain" description="Glycoside hydrolase family 31 N-terminal" evidence="6">
    <location>
        <begin position="117"/>
        <end position="230"/>
    </location>
</feature>
<dbReference type="Proteomes" id="UP000632195">
    <property type="component" value="Unassembled WGS sequence"/>
</dbReference>
<evidence type="ECO:0000256" key="1">
    <source>
        <dbReference type="ARBA" id="ARBA00007806"/>
    </source>
</evidence>
<dbReference type="InterPro" id="IPR048395">
    <property type="entry name" value="Glyco_hydro_31_C"/>
</dbReference>
<evidence type="ECO:0000256" key="4">
    <source>
        <dbReference type="RuleBase" id="RU361185"/>
    </source>
</evidence>
<dbReference type="GO" id="GO:0005975">
    <property type="term" value="P:carbohydrate metabolic process"/>
    <property type="evidence" value="ECO:0007669"/>
    <property type="project" value="InterPro"/>
</dbReference>
<dbReference type="PROSITE" id="PS00129">
    <property type="entry name" value="GLYCOSYL_HYDROL_F31_1"/>
    <property type="match status" value="1"/>
</dbReference>
<dbReference type="InterPro" id="IPR017853">
    <property type="entry name" value="GH"/>
</dbReference>
<evidence type="ECO:0000259" key="7">
    <source>
        <dbReference type="Pfam" id="PF21365"/>
    </source>
</evidence>
<dbReference type="SUPFAM" id="SSF51011">
    <property type="entry name" value="Glycosyl hydrolase domain"/>
    <property type="match status" value="1"/>
</dbReference>
<protein>
    <submittedName>
        <fullName evidence="8">Alpha-glucosidase</fullName>
    </submittedName>
</protein>
<dbReference type="InterPro" id="IPR025887">
    <property type="entry name" value="Glyco_hydro_31_N_dom"/>
</dbReference>
<dbReference type="AlphaFoldDB" id="A0AA37BTA4"/>
<dbReference type="GO" id="GO:0030246">
    <property type="term" value="F:carbohydrate binding"/>
    <property type="evidence" value="ECO:0007669"/>
    <property type="project" value="InterPro"/>
</dbReference>
<dbReference type="Gene3D" id="2.60.40.4040">
    <property type="match status" value="1"/>
</dbReference>
<dbReference type="RefSeq" id="WP_188681511.1">
    <property type="nucleotide sequence ID" value="NZ_BMNY01000002.1"/>
</dbReference>
<gene>
    <name evidence="8" type="ORF">GCM10007108_13880</name>
</gene>
<sequence length="777" mass="88597">MEINSLQLNNLRRLSEISSFLSEPIAIEALKYTLTVEDFERKVARDLPVVSPGHVTGVSLLHDNEARISFSSGISLRVRAFERGMRLTWVESKIDTGISDRLLKPAKLVQEGSGPVVLSNGSFKLKVEDDGTIHYLLGEREFRRDDPPEFVGDGFRQASSIEESARIHGTGERAMNYDLRGSLLKMWNHDANGSYGSFEDPLYISIPVYIVEGEVTYLVFHNNPSQGEIDMDFNHQGMIRARFSGCGHDMFIFPGSLKEVLRCLRDISGPQSLPPRWALGFHQSRYSYMNGDEVMSVARGFKDNGLPISAIHLDIDYMDGYRVFTVDRNRFVDLAGMNRDLASMGIRTVAIIDPGVKVDDNYSVYREGLRRDAYVKWPDGTYVNSPVWPGNVAFPDFTEEKVRDWWGSNYEFFEENGISGIWHDMNEPAVFPVRGDNSLPWFADHHGRLHRDVHNIYAMHMARAAYEYMVKRRGERPFILSRSGWAGIQKYSAVWTGDTESTWDALRITIPTILNLGLSGIPFAGVDVGGFSGSPSDELFVRWFQMATFLPLFRVHSSKGSRPREPWHFPRHLEILRKYLRVRYSLIDHIMTLFYITRDTGLPIVRPVSMEFPGEEVLDDVAFMLGDSILVVPVLQPGQRYRYTKLPGKGHWYSFWNGERVSGIVEERISIQDIPVYVREGSIIPVRDGERLRLHVYTESVAEGSLYMDDDAVDPRYAFWTFRFRVDGNSVEYSVFKEGQLDTDNEFVCVLHMTSSEGRPVTREFEVTGRQGGLTLS</sequence>
<keyword evidence="9" id="KW-1185">Reference proteome</keyword>
<dbReference type="InterPro" id="IPR030458">
    <property type="entry name" value="Glyco_hydro_31_AS"/>
</dbReference>
<dbReference type="GO" id="GO:0004553">
    <property type="term" value="F:hydrolase activity, hydrolyzing O-glycosyl compounds"/>
    <property type="evidence" value="ECO:0007669"/>
    <property type="project" value="InterPro"/>
</dbReference>
<proteinExistence type="inferred from homology"/>
<feature type="domain" description="Glycosyl hydrolase family 31 C-terminal" evidence="7">
    <location>
        <begin position="601"/>
        <end position="684"/>
    </location>
</feature>
<evidence type="ECO:0000313" key="8">
    <source>
        <dbReference type="EMBL" id="GGM77046.1"/>
    </source>
</evidence>
<dbReference type="SUPFAM" id="SSF51445">
    <property type="entry name" value="(Trans)glycosidases"/>
    <property type="match status" value="1"/>
</dbReference>
<dbReference type="InterPro" id="IPR000322">
    <property type="entry name" value="Glyco_hydro_31_TIM"/>
</dbReference>
<dbReference type="CDD" id="cd14752">
    <property type="entry name" value="GH31_N"/>
    <property type="match status" value="1"/>
</dbReference>
<dbReference type="Pfam" id="PF13802">
    <property type="entry name" value="Gal_mutarotas_2"/>
    <property type="match status" value="1"/>
</dbReference>
<keyword evidence="3 4" id="KW-0326">Glycosidase</keyword>
<keyword evidence="2 4" id="KW-0378">Hydrolase</keyword>
<evidence type="ECO:0000259" key="6">
    <source>
        <dbReference type="Pfam" id="PF13802"/>
    </source>
</evidence>
<evidence type="ECO:0000259" key="5">
    <source>
        <dbReference type="Pfam" id="PF01055"/>
    </source>
</evidence>
<reference evidence="8" key="1">
    <citation type="journal article" date="2014" name="Int. J. Syst. Evol. Microbiol.">
        <title>Complete genome sequence of Corynebacterium casei LMG S-19264T (=DSM 44701T), isolated from a smear-ripened cheese.</title>
        <authorList>
            <consortium name="US DOE Joint Genome Institute (JGI-PGF)"/>
            <person name="Walter F."/>
            <person name="Albersmeier A."/>
            <person name="Kalinowski J."/>
            <person name="Ruckert C."/>
        </authorList>
    </citation>
    <scope>NUCLEOTIDE SEQUENCE</scope>
    <source>
        <strain evidence="8">JCM 13583</strain>
    </source>
</reference>
<feature type="domain" description="Glycoside hydrolase family 31 TIM barrel" evidence="5">
    <location>
        <begin position="272"/>
        <end position="593"/>
    </location>
</feature>
<evidence type="ECO:0000313" key="9">
    <source>
        <dbReference type="Proteomes" id="UP000632195"/>
    </source>
</evidence>
<name>A0AA37BTA4_9ARCH</name>
<dbReference type="InterPro" id="IPR011013">
    <property type="entry name" value="Gal_mutarotase_sf_dom"/>
</dbReference>
<organism evidence="8 9">
    <name type="scientific">Thermogymnomonas acidicola</name>
    <dbReference type="NCBI Taxonomy" id="399579"/>
    <lineage>
        <taxon>Archaea</taxon>
        <taxon>Methanobacteriati</taxon>
        <taxon>Thermoplasmatota</taxon>
        <taxon>Thermoplasmata</taxon>
        <taxon>Thermoplasmatales</taxon>
        <taxon>Thermogymnomonas</taxon>
    </lineage>
</organism>
<dbReference type="Pfam" id="PF21365">
    <property type="entry name" value="Glyco_hydro_31_3rd"/>
    <property type="match status" value="1"/>
</dbReference>